<proteinExistence type="predicted"/>
<feature type="signal peptide" evidence="1">
    <location>
        <begin position="1"/>
        <end position="18"/>
    </location>
</feature>
<accession>A0ABT0GKV7</accession>
<feature type="chain" id="PRO_5045720029" description="DUF4139 domain-containing protein" evidence="1">
    <location>
        <begin position="19"/>
        <end position="493"/>
    </location>
</feature>
<dbReference type="EMBL" id="JALNMH010000014">
    <property type="protein sequence ID" value="MCK7595178.1"/>
    <property type="molecule type" value="Genomic_DNA"/>
</dbReference>
<dbReference type="PANTHER" id="PTHR38075">
    <property type="entry name" value="DUF4139 DOMAIN-CONTAINING PROTEIN"/>
    <property type="match status" value="1"/>
</dbReference>
<dbReference type="Proteomes" id="UP001431449">
    <property type="component" value="Unassembled WGS sequence"/>
</dbReference>
<evidence type="ECO:0008006" key="4">
    <source>
        <dbReference type="Google" id="ProtNLM"/>
    </source>
</evidence>
<dbReference type="RefSeq" id="WP_248210954.1">
    <property type="nucleotide sequence ID" value="NZ_JALNMH010000014.1"/>
</dbReference>
<evidence type="ECO:0000313" key="2">
    <source>
        <dbReference type="EMBL" id="MCK7595178.1"/>
    </source>
</evidence>
<dbReference type="PANTHER" id="PTHR38075:SF1">
    <property type="entry name" value="DUF4139 DOMAIN-CONTAINING PROTEIN"/>
    <property type="match status" value="1"/>
</dbReference>
<evidence type="ECO:0000313" key="3">
    <source>
        <dbReference type="Proteomes" id="UP001431449"/>
    </source>
</evidence>
<keyword evidence="1" id="KW-0732">Signal</keyword>
<name>A0ABT0GKV7_9GAMM</name>
<keyword evidence="3" id="KW-1185">Reference proteome</keyword>
<reference evidence="2" key="1">
    <citation type="submission" date="2022-04" db="EMBL/GenBank/DDBJ databases">
        <title>Lysobacter sp. CAU 1642 isolated from sea sand.</title>
        <authorList>
            <person name="Kim W."/>
        </authorList>
    </citation>
    <scope>NUCLEOTIDE SEQUENCE</scope>
    <source>
        <strain evidence="2">CAU 1642</strain>
    </source>
</reference>
<sequence>MRRTLLALAIVAPLAAQAEADYSLTVYSSAQPGQIDTERLAQYGDRLPGYALVRDARSMRLERGASTLRFTDVAARIDPTTVSFASKTDPEGTRVVEQAYQYDLVSSARLLQRFIGETISVDQPVGDGHERISGTLLSADGGLTLALPGGEIATLNSWSGVRFPSLPGGLITRPTLVWTLDARRGGEHEVQVAYQANGLTWWSDYNVTLDETQGCRMDLGAWVTLVNQSGGSFPNARLKLVAGEVNRAPVPAPPAMMARREMVAMDAMADEGFTESGLFEYHLYTLGRRTDLPDNATKQIELFPTARGVRCSKQLVFTAAPQMNAYYGGPQLDQGYAATSQGEVGAFIEFENREDNGLGMALPAGRVRVNQASGSDGSLEFIGEDMIGHTPRNEKLSLKLGKAFDVVGERRQVDFRVDTEARWLEESFEVSVRNRKEEPVEVRVREYAYRWSQWTLKSQSHPSDKRDAQTFDFPLKIPADGEVKLRYTIRYTW</sequence>
<organism evidence="2 3">
    <name type="scientific">Pseudomarimonas salicorniae</name>
    <dbReference type="NCBI Taxonomy" id="2933270"/>
    <lineage>
        <taxon>Bacteria</taxon>
        <taxon>Pseudomonadati</taxon>
        <taxon>Pseudomonadota</taxon>
        <taxon>Gammaproteobacteria</taxon>
        <taxon>Lysobacterales</taxon>
        <taxon>Lysobacteraceae</taxon>
        <taxon>Pseudomarimonas</taxon>
    </lineage>
</organism>
<protein>
    <recommendedName>
        <fullName evidence="4">DUF4139 domain-containing protein</fullName>
    </recommendedName>
</protein>
<comment type="caution">
    <text evidence="2">The sequence shown here is derived from an EMBL/GenBank/DDBJ whole genome shotgun (WGS) entry which is preliminary data.</text>
</comment>
<gene>
    <name evidence="2" type="ORF">M0G41_16065</name>
</gene>
<evidence type="ECO:0000256" key="1">
    <source>
        <dbReference type="SAM" id="SignalP"/>
    </source>
</evidence>